<dbReference type="InterPro" id="IPR011990">
    <property type="entry name" value="TPR-like_helical_dom_sf"/>
</dbReference>
<evidence type="ECO:0000313" key="4">
    <source>
        <dbReference type="Proteomes" id="UP000054498"/>
    </source>
</evidence>
<dbReference type="GO" id="GO:0006368">
    <property type="term" value="P:transcription elongation by RNA polymerase II"/>
    <property type="evidence" value="ECO:0007669"/>
    <property type="project" value="TreeGrafter"/>
</dbReference>
<evidence type="ECO:0000313" key="3">
    <source>
        <dbReference type="EMBL" id="KIY93617.1"/>
    </source>
</evidence>
<dbReference type="KEGG" id="mng:MNEG_14346"/>
<dbReference type="GO" id="GO:0016593">
    <property type="term" value="C:Cdc73/Paf1 complex"/>
    <property type="evidence" value="ECO:0007669"/>
    <property type="project" value="TreeGrafter"/>
</dbReference>
<reference evidence="3 4" key="1">
    <citation type="journal article" date="2013" name="BMC Genomics">
        <title>Reconstruction of the lipid metabolism for the microalga Monoraphidium neglectum from its genome sequence reveals characteristics suitable for biofuel production.</title>
        <authorList>
            <person name="Bogen C."/>
            <person name="Al-Dilaimi A."/>
            <person name="Albersmeier A."/>
            <person name="Wichmann J."/>
            <person name="Grundmann M."/>
            <person name="Rupp O."/>
            <person name="Lauersen K.J."/>
            <person name="Blifernez-Klassen O."/>
            <person name="Kalinowski J."/>
            <person name="Goesmann A."/>
            <person name="Mussgnug J.H."/>
            <person name="Kruse O."/>
        </authorList>
    </citation>
    <scope>NUCLEOTIDE SEQUENCE [LARGE SCALE GENOMIC DNA]</scope>
    <source>
        <strain evidence="3 4">SAG 48.87</strain>
    </source>
</reference>
<dbReference type="SUPFAM" id="SSF48452">
    <property type="entry name" value="TPR-like"/>
    <property type="match status" value="1"/>
</dbReference>
<dbReference type="PANTHER" id="PTHR14027">
    <property type="entry name" value="RNA POLYMERASE-ASSOCIATED PROTEIN CTR9"/>
    <property type="match status" value="1"/>
</dbReference>
<dbReference type="InterPro" id="IPR031101">
    <property type="entry name" value="Ctr9"/>
</dbReference>
<dbReference type="Proteomes" id="UP000054498">
    <property type="component" value="Unassembled WGS sequence"/>
</dbReference>
<dbReference type="GO" id="GO:0000993">
    <property type="term" value="F:RNA polymerase II complex binding"/>
    <property type="evidence" value="ECO:0007669"/>
    <property type="project" value="TreeGrafter"/>
</dbReference>
<dbReference type="GeneID" id="25731899"/>
<gene>
    <name evidence="3" type="ORF">MNEG_14346</name>
</gene>
<dbReference type="AlphaFoldDB" id="A0A0D2J0Q0"/>
<sequence length="236" mass="26176">MGTPYEQIRVPAQDGTLLQIDHLPDVQDLVSILESEAVPLQHWWDLARAYLAQGRAQQYLELLQSSLDPEFLKAVEDFFKRRPSFEIVLMICGIAAHHTEQYRAEPDKAAKQEHYSAALARVNAAKQEGPAEQLPWLASGALALAKGDLNSAMAEFKQAAARTHNGRPNCAGQLAQAQLHFNAGRLSEALAIYKQVLQRHPWAPAEVRLGLAACYFKAGRMDLAQAAYERCVCVFV</sequence>
<evidence type="ECO:0000256" key="2">
    <source>
        <dbReference type="ARBA" id="ARBA00022803"/>
    </source>
</evidence>
<dbReference type="GO" id="GO:0006355">
    <property type="term" value="P:regulation of DNA-templated transcription"/>
    <property type="evidence" value="ECO:0007669"/>
    <property type="project" value="InterPro"/>
</dbReference>
<keyword evidence="2" id="KW-0802">TPR repeat</keyword>
<keyword evidence="1" id="KW-0677">Repeat</keyword>
<dbReference type="Pfam" id="PF14559">
    <property type="entry name" value="TPR_19"/>
    <property type="match status" value="1"/>
</dbReference>
<evidence type="ECO:0000256" key="1">
    <source>
        <dbReference type="ARBA" id="ARBA00022737"/>
    </source>
</evidence>
<protein>
    <submittedName>
        <fullName evidence="3">Uncharacterized protein</fullName>
    </submittedName>
</protein>
<dbReference type="OrthoDB" id="343875at2759"/>
<dbReference type="STRING" id="145388.A0A0D2J0Q0"/>
<accession>A0A0D2J0Q0</accession>
<dbReference type="RefSeq" id="XP_013892637.1">
    <property type="nucleotide sequence ID" value="XM_014037183.1"/>
</dbReference>
<dbReference type="EMBL" id="KK104637">
    <property type="protein sequence ID" value="KIY93617.1"/>
    <property type="molecule type" value="Genomic_DNA"/>
</dbReference>
<proteinExistence type="predicted"/>
<dbReference type="PANTHER" id="PTHR14027:SF2">
    <property type="entry name" value="RNA POLYMERASE-ASSOCIATED PROTEIN CTR9 HOMOLOG"/>
    <property type="match status" value="1"/>
</dbReference>
<organism evidence="3 4">
    <name type="scientific">Monoraphidium neglectum</name>
    <dbReference type="NCBI Taxonomy" id="145388"/>
    <lineage>
        <taxon>Eukaryota</taxon>
        <taxon>Viridiplantae</taxon>
        <taxon>Chlorophyta</taxon>
        <taxon>core chlorophytes</taxon>
        <taxon>Chlorophyceae</taxon>
        <taxon>CS clade</taxon>
        <taxon>Sphaeropleales</taxon>
        <taxon>Selenastraceae</taxon>
        <taxon>Monoraphidium</taxon>
    </lineage>
</organism>
<name>A0A0D2J0Q0_9CHLO</name>
<keyword evidence="4" id="KW-1185">Reference proteome</keyword>
<dbReference type="Gene3D" id="1.25.40.10">
    <property type="entry name" value="Tetratricopeptide repeat domain"/>
    <property type="match status" value="1"/>
</dbReference>